<evidence type="ECO:0000313" key="3">
    <source>
        <dbReference type="EMBL" id="MEU0708214.1"/>
    </source>
</evidence>
<dbReference type="InterPro" id="IPR011032">
    <property type="entry name" value="GroES-like_sf"/>
</dbReference>
<evidence type="ECO:0000313" key="4">
    <source>
        <dbReference type="Proteomes" id="UP001550378"/>
    </source>
</evidence>
<dbReference type="InterPro" id="IPR050700">
    <property type="entry name" value="YIM1/Zinc_Alcohol_DH_Fams"/>
</dbReference>
<dbReference type="Pfam" id="PF13602">
    <property type="entry name" value="ADH_zinc_N_2"/>
    <property type="match status" value="1"/>
</dbReference>
<dbReference type="Pfam" id="PF08240">
    <property type="entry name" value="ADH_N"/>
    <property type="match status" value="1"/>
</dbReference>
<dbReference type="PANTHER" id="PTHR11695">
    <property type="entry name" value="ALCOHOL DEHYDROGENASE RELATED"/>
    <property type="match status" value="1"/>
</dbReference>
<gene>
    <name evidence="3" type="ORF">ABZ508_12735</name>
</gene>
<proteinExistence type="predicted"/>
<feature type="domain" description="Enoyl reductase (ER)" evidence="2">
    <location>
        <begin position="10"/>
        <end position="322"/>
    </location>
</feature>
<dbReference type="InterPro" id="IPR036291">
    <property type="entry name" value="NAD(P)-bd_dom_sf"/>
</dbReference>
<accession>A0ABV2W3V6</accession>
<dbReference type="SUPFAM" id="SSF51735">
    <property type="entry name" value="NAD(P)-binding Rossmann-fold domains"/>
    <property type="match status" value="1"/>
</dbReference>
<dbReference type="PANTHER" id="PTHR11695:SF294">
    <property type="entry name" value="RETICULON-4-INTERACTING PROTEIN 1, MITOCHONDRIAL"/>
    <property type="match status" value="1"/>
</dbReference>
<dbReference type="InterPro" id="IPR013154">
    <property type="entry name" value="ADH-like_N"/>
</dbReference>
<name>A0ABV2W3V6_9ACTN</name>
<dbReference type="EMBL" id="JBEXZR010000009">
    <property type="protein sequence ID" value="MEU0708214.1"/>
    <property type="molecule type" value="Genomic_DNA"/>
</dbReference>
<keyword evidence="1" id="KW-0560">Oxidoreductase</keyword>
<dbReference type="InterPro" id="IPR020843">
    <property type="entry name" value="ER"/>
</dbReference>
<evidence type="ECO:0000256" key="1">
    <source>
        <dbReference type="ARBA" id="ARBA00023002"/>
    </source>
</evidence>
<dbReference type="SMART" id="SM00829">
    <property type="entry name" value="PKS_ER"/>
    <property type="match status" value="1"/>
</dbReference>
<sequence>MKAIAHDRYGSSEVLELRDVDRPTAPGEGDVLIRVHAAAVDAGVWHLMTGLPYLLRLMGFGLRAPKVPIRGREVAGRVEAVGAAVTRFRPGDDVFGFCEGAFAEYVSAPEDRFVAKPVNLTAEQAAAVPISAVTALQALRDAGRVQPGQKVLVIGAAGGVGTYAVQLAKAFGADVTGVCSTTKTELVRSIGADRVIDYTRDDFTAGGHRYDLVVDTAGNRPLSHLRRALTPHGTLVLVGGENGGRWLGGTDRVLRALLLSPFVGHKLRGLFSAERQEDLKTLKDLIEAGRLTPVVDRTYPLADTPEAIRYWERGDARGKVVITV</sequence>
<dbReference type="Gene3D" id="3.90.180.10">
    <property type="entry name" value="Medium-chain alcohol dehydrogenases, catalytic domain"/>
    <property type="match status" value="1"/>
</dbReference>
<dbReference type="RefSeq" id="WP_359653943.1">
    <property type="nucleotide sequence ID" value="NZ_JBEXZP010000031.1"/>
</dbReference>
<comment type="caution">
    <text evidence="3">The sequence shown here is derived from an EMBL/GenBank/DDBJ whole genome shotgun (WGS) entry which is preliminary data.</text>
</comment>
<keyword evidence="4" id="KW-1185">Reference proteome</keyword>
<dbReference type="Gene3D" id="3.40.50.720">
    <property type="entry name" value="NAD(P)-binding Rossmann-like Domain"/>
    <property type="match status" value="1"/>
</dbReference>
<dbReference type="CDD" id="cd08267">
    <property type="entry name" value="MDR1"/>
    <property type="match status" value="1"/>
</dbReference>
<dbReference type="Proteomes" id="UP001550378">
    <property type="component" value="Unassembled WGS sequence"/>
</dbReference>
<dbReference type="SUPFAM" id="SSF50129">
    <property type="entry name" value="GroES-like"/>
    <property type="match status" value="1"/>
</dbReference>
<organism evidence="3 4">
    <name type="scientific">Streptomyces lavendulocolor</name>
    <dbReference type="NCBI Taxonomy" id="67316"/>
    <lineage>
        <taxon>Bacteria</taxon>
        <taxon>Bacillati</taxon>
        <taxon>Actinomycetota</taxon>
        <taxon>Actinomycetes</taxon>
        <taxon>Kitasatosporales</taxon>
        <taxon>Streptomycetaceae</taxon>
        <taxon>Streptomyces</taxon>
    </lineage>
</organism>
<evidence type="ECO:0000259" key="2">
    <source>
        <dbReference type="SMART" id="SM00829"/>
    </source>
</evidence>
<dbReference type="PROSITE" id="PS01162">
    <property type="entry name" value="QOR_ZETA_CRYSTAL"/>
    <property type="match status" value="1"/>
</dbReference>
<protein>
    <submittedName>
        <fullName evidence="3">NAD(P)-dependent alcohol dehydrogenase</fullName>
    </submittedName>
</protein>
<reference evidence="3 4" key="1">
    <citation type="submission" date="2024-06" db="EMBL/GenBank/DDBJ databases">
        <title>The Natural Products Discovery Center: Release of the First 8490 Sequenced Strains for Exploring Actinobacteria Biosynthetic Diversity.</title>
        <authorList>
            <person name="Kalkreuter E."/>
            <person name="Kautsar S.A."/>
            <person name="Yang D."/>
            <person name="Bader C.D."/>
            <person name="Teijaro C.N."/>
            <person name="Fluegel L."/>
            <person name="Davis C.M."/>
            <person name="Simpson J.R."/>
            <person name="Lauterbach L."/>
            <person name="Steele A.D."/>
            <person name="Gui C."/>
            <person name="Meng S."/>
            <person name="Li G."/>
            <person name="Viehrig K."/>
            <person name="Ye F."/>
            <person name="Su P."/>
            <person name="Kiefer A.F."/>
            <person name="Nichols A."/>
            <person name="Cepeda A.J."/>
            <person name="Yan W."/>
            <person name="Fan B."/>
            <person name="Jiang Y."/>
            <person name="Adhikari A."/>
            <person name="Zheng C.-J."/>
            <person name="Schuster L."/>
            <person name="Cowan T.M."/>
            <person name="Smanski M.J."/>
            <person name="Chevrette M.G."/>
            <person name="De Carvalho L.P.S."/>
            <person name="Shen B."/>
        </authorList>
    </citation>
    <scope>NUCLEOTIDE SEQUENCE [LARGE SCALE GENOMIC DNA]</scope>
    <source>
        <strain evidence="3 4">NPDC006337</strain>
    </source>
</reference>
<dbReference type="InterPro" id="IPR002364">
    <property type="entry name" value="Quin_OxRdtase/zeta-crystal_CS"/>
</dbReference>